<feature type="compositionally biased region" description="Basic and acidic residues" evidence="1">
    <location>
        <begin position="45"/>
        <end position="55"/>
    </location>
</feature>
<gene>
    <name evidence="2" type="ORF">EV356DRAFT_531581</name>
</gene>
<reference evidence="2" key="1">
    <citation type="journal article" date="2020" name="Stud. Mycol.">
        <title>101 Dothideomycetes genomes: a test case for predicting lifestyles and emergence of pathogens.</title>
        <authorList>
            <person name="Haridas S."/>
            <person name="Albert R."/>
            <person name="Binder M."/>
            <person name="Bloem J."/>
            <person name="Labutti K."/>
            <person name="Salamov A."/>
            <person name="Andreopoulos B."/>
            <person name="Baker S."/>
            <person name="Barry K."/>
            <person name="Bills G."/>
            <person name="Bluhm B."/>
            <person name="Cannon C."/>
            <person name="Castanera R."/>
            <person name="Culley D."/>
            <person name="Daum C."/>
            <person name="Ezra D."/>
            <person name="Gonzalez J."/>
            <person name="Henrissat B."/>
            <person name="Kuo A."/>
            <person name="Liang C."/>
            <person name="Lipzen A."/>
            <person name="Lutzoni F."/>
            <person name="Magnuson J."/>
            <person name="Mondo S."/>
            <person name="Nolan M."/>
            <person name="Ohm R."/>
            <person name="Pangilinan J."/>
            <person name="Park H.-J."/>
            <person name="Ramirez L."/>
            <person name="Alfaro M."/>
            <person name="Sun H."/>
            <person name="Tritt A."/>
            <person name="Yoshinaga Y."/>
            <person name="Zwiers L.-H."/>
            <person name="Turgeon B."/>
            <person name="Goodwin S."/>
            <person name="Spatafora J."/>
            <person name="Crous P."/>
            <person name="Grigoriev I."/>
        </authorList>
    </citation>
    <scope>NUCLEOTIDE SEQUENCE</scope>
    <source>
        <strain evidence="2">Tuck. ex Michener</strain>
    </source>
</reference>
<name>A0A6A6HC99_VIRVR</name>
<feature type="compositionally biased region" description="Low complexity" evidence="1">
    <location>
        <begin position="17"/>
        <end position="26"/>
    </location>
</feature>
<organism evidence="2 3">
    <name type="scientific">Viridothelium virens</name>
    <name type="common">Speckled blister lichen</name>
    <name type="synonym">Trypethelium virens</name>
    <dbReference type="NCBI Taxonomy" id="1048519"/>
    <lineage>
        <taxon>Eukaryota</taxon>
        <taxon>Fungi</taxon>
        <taxon>Dikarya</taxon>
        <taxon>Ascomycota</taxon>
        <taxon>Pezizomycotina</taxon>
        <taxon>Dothideomycetes</taxon>
        <taxon>Dothideomycetes incertae sedis</taxon>
        <taxon>Trypetheliales</taxon>
        <taxon>Trypetheliaceae</taxon>
        <taxon>Viridothelium</taxon>
    </lineage>
</organism>
<dbReference type="AlphaFoldDB" id="A0A6A6HC99"/>
<feature type="compositionally biased region" description="Low complexity" evidence="1">
    <location>
        <begin position="74"/>
        <end position="87"/>
    </location>
</feature>
<dbReference type="Proteomes" id="UP000800092">
    <property type="component" value="Unassembled WGS sequence"/>
</dbReference>
<evidence type="ECO:0000313" key="3">
    <source>
        <dbReference type="Proteomes" id="UP000800092"/>
    </source>
</evidence>
<dbReference type="EMBL" id="ML991789">
    <property type="protein sequence ID" value="KAF2235725.1"/>
    <property type="molecule type" value="Genomic_DNA"/>
</dbReference>
<proteinExistence type="predicted"/>
<feature type="compositionally biased region" description="Acidic residues" evidence="1">
    <location>
        <begin position="217"/>
        <end position="228"/>
    </location>
</feature>
<keyword evidence="3" id="KW-1185">Reference proteome</keyword>
<feature type="compositionally biased region" description="Basic and acidic residues" evidence="1">
    <location>
        <begin position="132"/>
        <end position="143"/>
    </location>
</feature>
<feature type="compositionally biased region" description="Polar residues" evidence="1">
    <location>
        <begin position="91"/>
        <end position="105"/>
    </location>
</feature>
<evidence type="ECO:0000256" key="1">
    <source>
        <dbReference type="SAM" id="MobiDB-lite"/>
    </source>
</evidence>
<feature type="compositionally biased region" description="Polar residues" evidence="1">
    <location>
        <begin position="187"/>
        <end position="210"/>
    </location>
</feature>
<sequence>MVQNDSTGSNGDGNSSGTGVSSGSDDYLLENRNAQFNKLRRRSAVVRDENGDDGRGSGSFIRGALPPPAEHLPRSSTRAAAAGPSAAFQIRRQNAQAGSLLTQDPTYEVPVERKANDMPGTWHNEPSEAIELGERSPRLPKIQEEEEAEESVPHGTEEAELSSAESVDRADTSDPFETTALPDRPSTGASEAQVGATTQHHGPEQPNTPVRATPGLEEFDADDESSPP</sequence>
<feature type="region of interest" description="Disordered" evidence="1">
    <location>
        <begin position="1"/>
        <end position="228"/>
    </location>
</feature>
<accession>A0A6A6HC99</accession>
<protein>
    <submittedName>
        <fullName evidence="2">Uncharacterized protein</fullName>
    </submittedName>
</protein>
<evidence type="ECO:0000313" key="2">
    <source>
        <dbReference type="EMBL" id="KAF2235725.1"/>
    </source>
</evidence>